<sequence length="20" mass="2219">MFNIHGASNCSGWSSNCRTF</sequence>
<organism evidence="1">
    <name type="scientific">Arundo donax</name>
    <name type="common">Giant reed</name>
    <name type="synonym">Donax arundinaceus</name>
    <dbReference type="NCBI Taxonomy" id="35708"/>
    <lineage>
        <taxon>Eukaryota</taxon>
        <taxon>Viridiplantae</taxon>
        <taxon>Streptophyta</taxon>
        <taxon>Embryophyta</taxon>
        <taxon>Tracheophyta</taxon>
        <taxon>Spermatophyta</taxon>
        <taxon>Magnoliopsida</taxon>
        <taxon>Liliopsida</taxon>
        <taxon>Poales</taxon>
        <taxon>Poaceae</taxon>
        <taxon>PACMAD clade</taxon>
        <taxon>Arundinoideae</taxon>
        <taxon>Arundineae</taxon>
        <taxon>Arundo</taxon>
    </lineage>
</organism>
<proteinExistence type="predicted"/>
<reference evidence="1" key="1">
    <citation type="submission" date="2014-09" db="EMBL/GenBank/DDBJ databases">
        <authorList>
            <person name="Magalhaes I.L.F."/>
            <person name="Oliveira U."/>
            <person name="Santos F.R."/>
            <person name="Vidigal T.H.D.A."/>
            <person name="Brescovit A.D."/>
            <person name="Santos A.J."/>
        </authorList>
    </citation>
    <scope>NUCLEOTIDE SEQUENCE</scope>
    <source>
        <tissue evidence="1">Shoot tissue taken approximately 20 cm above the soil surface</tissue>
    </source>
</reference>
<name>A0A0A9D2K5_ARUDO</name>
<evidence type="ECO:0000313" key="1">
    <source>
        <dbReference type="EMBL" id="JAD79890.1"/>
    </source>
</evidence>
<protein>
    <submittedName>
        <fullName evidence="1">ATP binding / GTP binding / transcription factor binding</fullName>
    </submittedName>
</protein>
<dbReference type="EMBL" id="GBRH01218005">
    <property type="protein sequence ID" value="JAD79890.1"/>
    <property type="molecule type" value="Transcribed_RNA"/>
</dbReference>
<accession>A0A0A9D2K5</accession>
<dbReference type="AlphaFoldDB" id="A0A0A9D2K5"/>
<reference evidence="1" key="2">
    <citation type="journal article" date="2015" name="Data Brief">
        <title>Shoot transcriptome of the giant reed, Arundo donax.</title>
        <authorList>
            <person name="Barrero R.A."/>
            <person name="Guerrero F.D."/>
            <person name="Moolhuijzen P."/>
            <person name="Goolsby J.A."/>
            <person name="Tidwell J."/>
            <person name="Bellgard S.E."/>
            <person name="Bellgard M.I."/>
        </authorList>
    </citation>
    <scope>NUCLEOTIDE SEQUENCE</scope>
    <source>
        <tissue evidence="1">Shoot tissue taken approximately 20 cm above the soil surface</tissue>
    </source>
</reference>